<keyword evidence="1" id="KW-1133">Transmembrane helix</keyword>
<keyword evidence="3" id="KW-1185">Reference proteome</keyword>
<comment type="caution">
    <text evidence="2">The sequence shown here is derived from an EMBL/GenBank/DDBJ whole genome shotgun (WGS) entry which is preliminary data.</text>
</comment>
<dbReference type="InterPro" id="IPR016859">
    <property type="entry name" value="UCP207779"/>
</dbReference>
<dbReference type="EMBL" id="CADEPM010000005">
    <property type="protein sequence ID" value="CAB3406025.1"/>
    <property type="molecule type" value="Genomic_DNA"/>
</dbReference>
<evidence type="ECO:0000256" key="1">
    <source>
        <dbReference type="SAM" id="Phobius"/>
    </source>
</evidence>
<reference evidence="2 3" key="1">
    <citation type="submission" date="2020-04" db="EMBL/GenBank/DDBJ databases">
        <authorList>
            <person name="Laetsch R D."/>
            <person name="Stevens L."/>
            <person name="Kumar S."/>
            <person name="Blaxter L. M."/>
        </authorList>
    </citation>
    <scope>NUCLEOTIDE SEQUENCE [LARGE SCALE GENOMIC DNA]</scope>
</reference>
<dbReference type="AlphaFoldDB" id="A0A8S1F2P4"/>
<dbReference type="OrthoDB" id="5813557at2759"/>
<feature type="transmembrane region" description="Helical" evidence="1">
    <location>
        <begin position="176"/>
        <end position="193"/>
    </location>
</feature>
<keyword evidence="1" id="KW-0472">Membrane</keyword>
<evidence type="ECO:0000313" key="2">
    <source>
        <dbReference type="EMBL" id="CAB3406025.1"/>
    </source>
</evidence>
<accession>A0A8S1F2P4</accession>
<keyword evidence="1" id="KW-0812">Transmembrane</keyword>
<organism evidence="2 3">
    <name type="scientific">Caenorhabditis bovis</name>
    <dbReference type="NCBI Taxonomy" id="2654633"/>
    <lineage>
        <taxon>Eukaryota</taxon>
        <taxon>Metazoa</taxon>
        <taxon>Ecdysozoa</taxon>
        <taxon>Nematoda</taxon>
        <taxon>Chromadorea</taxon>
        <taxon>Rhabditida</taxon>
        <taxon>Rhabditina</taxon>
        <taxon>Rhabditomorpha</taxon>
        <taxon>Rhabditoidea</taxon>
        <taxon>Rhabditidae</taxon>
        <taxon>Peloderinae</taxon>
        <taxon>Caenorhabditis</taxon>
    </lineage>
</organism>
<sequence length="194" mass="21508">MGGVSQHKATPRWHVMKSRRGQFQVLPNNTADMFAKVTVLEILCVTAQAGFFDSISGTASDVGNFFSTQFQNAKDLLANDQSELDKNIQRVMDLLTNIKSKISGLTPLANDAQKKTLNSVDEFLNKVTSFQKEVKQEGAAKFEENKSKWQSMVDDMFEKGGLDDVVKMLRLNSGSPVFSCAALVAPIFYALFVR</sequence>
<evidence type="ECO:0000313" key="3">
    <source>
        <dbReference type="Proteomes" id="UP000494206"/>
    </source>
</evidence>
<name>A0A8S1F2P4_9PELO</name>
<proteinExistence type="predicted"/>
<dbReference type="PIRSF" id="PIRSF027779">
    <property type="entry name" value="UCP207779"/>
    <property type="match status" value="1"/>
</dbReference>
<gene>
    <name evidence="2" type="ORF">CBOVIS_LOCUS8153</name>
</gene>
<dbReference type="Proteomes" id="UP000494206">
    <property type="component" value="Unassembled WGS sequence"/>
</dbReference>
<protein>
    <submittedName>
        <fullName evidence="2">Uncharacterized protein</fullName>
    </submittedName>
</protein>